<comment type="caution">
    <text evidence="2">The sequence shown here is derived from an EMBL/GenBank/DDBJ whole genome shotgun (WGS) entry which is preliminary data.</text>
</comment>
<dbReference type="AlphaFoldDB" id="A0AAN6S0N8"/>
<proteinExistence type="predicted"/>
<reference evidence="3" key="1">
    <citation type="journal article" date="2023" name="Mol. Phylogenet. Evol.">
        <title>Genome-scale phylogeny and comparative genomics of the fungal order Sordariales.</title>
        <authorList>
            <person name="Hensen N."/>
            <person name="Bonometti L."/>
            <person name="Westerberg I."/>
            <person name="Brannstrom I.O."/>
            <person name="Guillou S."/>
            <person name="Cros-Aarteil S."/>
            <person name="Calhoun S."/>
            <person name="Haridas S."/>
            <person name="Kuo A."/>
            <person name="Mondo S."/>
            <person name="Pangilinan J."/>
            <person name="Riley R."/>
            <person name="LaButti K."/>
            <person name="Andreopoulos B."/>
            <person name="Lipzen A."/>
            <person name="Chen C."/>
            <person name="Yan M."/>
            <person name="Daum C."/>
            <person name="Ng V."/>
            <person name="Clum A."/>
            <person name="Steindorff A."/>
            <person name="Ohm R.A."/>
            <person name="Martin F."/>
            <person name="Silar P."/>
            <person name="Natvig D.O."/>
            <person name="Lalanne C."/>
            <person name="Gautier V."/>
            <person name="Ament-Velasquez S.L."/>
            <person name="Kruys A."/>
            <person name="Hutchinson M.I."/>
            <person name="Powell A.J."/>
            <person name="Barry K."/>
            <person name="Miller A.N."/>
            <person name="Grigoriev I.V."/>
            <person name="Debuchy R."/>
            <person name="Gladieux P."/>
            <person name="Hiltunen Thoren M."/>
            <person name="Johannesson H."/>
        </authorList>
    </citation>
    <scope>NUCLEOTIDE SEQUENCE [LARGE SCALE GENOMIC DNA]</scope>
    <source>
        <strain evidence="3">CBS 340.73</strain>
    </source>
</reference>
<protein>
    <submittedName>
        <fullName evidence="2">Uncharacterized protein</fullName>
    </submittedName>
</protein>
<keyword evidence="1" id="KW-0472">Membrane</keyword>
<organism evidence="2 3">
    <name type="scientific">Diplogelasinospora grovesii</name>
    <dbReference type="NCBI Taxonomy" id="303347"/>
    <lineage>
        <taxon>Eukaryota</taxon>
        <taxon>Fungi</taxon>
        <taxon>Dikarya</taxon>
        <taxon>Ascomycota</taxon>
        <taxon>Pezizomycotina</taxon>
        <taxon>Sordariomycetes</taxon>
        <taxon>Sordariomycetidae</taxon>
        <taxon>Sordariales</taxon>
        <taxon>Diplogelasinosporaceae</taxon>
        <taxon>Diplogelasinospora</taxon>
    </lineage>
</organism>
<feature type="transmembrane region" description="Helical" evidence="1">
    <location>
        <begin position="54"/>
        <end position="75"/>
    </location>
</feature>
<gene>
    <name evidence="2" type="ORF">QBC46DRAFT_395918</name>
</gene>
<keyword evidence="1" id="KW-1133">Transmembrane helix</keyword>
<evidence type="ECO:0000313" key="3">
    <source>
        <dbReference type="Proteomes" id="UP001303473"/>
    </source>
</evidence>
<name>A0AAN6S0N8_9PEZI</name>
<evidence type="ECO:0000256" key="1">
    <source>
        <dbReference type="SAM" id="Phobius"/>
    </source>
</evidence>
<dbReference type="EMBL" id="MU853894">
    <property type="protein sequence ID" value="KAK3936124.1"/>
    <property type="molecule type" value="Genomic_DNA"/>
</dbReference>
<evidence type="ECO:0000313" key="2">
    <source>
        <dbReference type="EMBL" id="KAK3936124.1"/>
    </source>
</evidence>
<dbReference type="Proteomes" id="UP001303473">
    <property type="component" value="Unassembled WGS sequence"/>
</dbReference>
<keyword evidence="3" id="KW-1185">Reference proteome</keyword>
<accession>A0AAN6S0N8</accession>
<keyword evidence="1" id="KW-0812">Transmembrane</keyword>
<sequence length="115" mass="13220">MKGHAQRLSQHRPQRWWMSLFIVVVEYTLALASIVLQTWELGLQTFCSVWPSSFLGPIIWVVLRFFLHLLGMLLARLGIRRDGGGIAPGQRIGFWRWVQTVLPWCRDGFGTGNLV</sequence>
<feature type="transmembrane region" description="Helical" evidence="1">
    <location>
        <begin position="20"/>
        <end position="39"/>
    </location>
</feature>